<keyword evidence="3" id="KW-0813">Transport</keyword>
<accession>A0ABS1JER5</accession>
<evidence type="ECO:0000256" key="8">
    <source>
        <dbReference type="SAM" id="Phobius"/>
    </source>
</evidence>
<feature type="transmembrane region" description="Helical" evidence="8">
    <location>
        <begin position="302"/>
        <end position="320"/>
    </location>
</feature>
<feature type="transmembrane region" description="Helical" evidence="8">
    <location>
        <begin position="272"/>
        <end position="295"/>
    </location>
</feature>
<evidence type="ECO:0000256" key="1">
    <source>
        <dbReference type="ARBA" id="ARBA00004141"/>
    </source>
</evidence>
<evidence type="ECO:0000256" key="3">
    <source>
        <dbReference type="ARBA" id="ARBA00022448"/>
    </source>
</evidence>
<feature type="transmembrane region" description="Helical" evidence="8">
    <location>
        <begin position="12"/>
        <end position="29"/>
    </location>
</feature>
<comment type="similarity">
    <text evidence="2">Belongs to the amino acid-polyamine-organocation (APC) superfamily. Spore germination protein (SGP) (TC 2.A.3.9) family.</text>
</comment>
<keyword evidence="6 8" id="KW-1133">Transmembrane helix</keyword>
<protein>
    <submittedName>
        <fullName evidence="9">Endospore germination permease</fullName>
    </submittedName>
</protein>
<feature type="transmembrane region" description="Helical" evidence="8">
    <location>
        <begin position="335"/>
        <end position="354"/>
    </location>
</feature>
<evidence type="ECO:0000256" key="4">
    <source>
        <dbReference type="ARBA" id="ARBA00022544"/>
    </source>
</evidence>
<dbReference type="InterPro" id="IPR004761">
    <property type="entry name" value="Spore_GerAB"/>
</dbReference>
<dbReference type="NCBIfam" id="TIGR00912">
    <property type="entry name" value="2A0309"/>
    <property type="match status" value="1"/>
</dbReference>
<evidence type="ECO:0000313" key="10">
    <source>
        <dbReference type="Proteomes" id="UP000602284"/>
    </source>
</evidence>
<feature type="transmembrane region" description="Helical" evidence="8">
    <location>
        <begin position="178"/>
        <end position="204"/>
    </location>
</feature>
<gene>
    <name evidence="9" type="ORF">JJB07_19440</name>
</gene>
<evidence type="ECO:0000256" key="6">
    <source>
        <dbReference type="ARBA" id="ARBA00022989"/>
    </source>
</evidence>
<feature type="transmembrane region" description="Helical" evidence="8">
    <location>
        <begin position="117"/>
        <end position="135"/>
    </location>
</feature>
<keyword evidence="4" id="KW-0309">Germination</keyword>
<evidence type="ECO:0000313" key="9">
    <source>
        <dbReference type="EMBL" id="MBL0388779.1"/>
    </source>
</evidence>
<feature type="transmembrane region" description="Helical" evidence="8">
    <location>
        <begin position="41"/>
        <end position="63"/>
    </location>
</feature>
<proteinExistence type="inferred from homology"/>
<keyword evidence="7 8" id="KW-0472">Membrane</keyword>
<keyword evidence="10" id="KW-1185">Reference proteome</keyword>
<comment type="subcellular location">
    <subcellularLocation>
        <location evidence="1">Membrane</location>
        <topology evidence="1">Multi-pass membrane protein</topology>
    </subcellularLocation>
</comment>
<evidence type="ECO:0000256" key="2">
    <source>
        <dbReference type="ARBA" id="ARBA00007998"/>
    </source>
</evidence>
<dbReference type="Proteomes" id="UP000602284">
    <property type="component" value="Unassembled WGS sequence"/>
</dbReference>
<feature type="transmembrane region" description="Helical" evidence="8">
    <location>
        <begin position="84"/>
        <end position="105"/>
    </location>
</feature>
<dbReference type="Pfam" id="PF03845">
    <property type="entry name" value="Spore_permease"/>
    <property type="match status" value="1"/>
</dbReference>
<feature type="transmembrane region" description="Helical" evidence="8">
    <location>
        <begin position="147"/>
        <end position="166"/>
    </location>
</feature>
<feature type="transmembrane region" description="Helical" evidence="8">
    <location>
        <begin position="216"/>
        <end position="239"/>
    </location>
</feature>
<dbReference type="RefSeq" id="WP_201637761.1">
    <property type="nucleotide sequence ID" value="NZ_JAEQNB010000007.1"/>
</dbReference>
<dbReference type="PANTHER" id="PTHR34975">
    <property type="entry name" value="SPORE GERMINATION PROTEIN A2"/>
    <property type="match status" value="1"/>
</dbReference>
<reference evidence="9 10" key="1">
    <citation type="submission" date="2021-01" db="EMBL/GenBank/DDBJ databases">
        <title>Tumebacillus sp. strain ITR2 16S ribosomal RNA gene Genome sequencing and assembly.</title>
        <authorList>
            <person name="Kang M."/>
        </authorList>
    </citation>
    <scope>NUCLEOTIDE SEQUENCE [LARGE SCALE GENOMIC DNA]</scope>
    <source>
        <strain evidence="9 10">ITR2</strain>
    </source>
</reference>
<sequence>MIKTGHLGKRELLALSVITSIADVSLFYPQQLVMRGSSAAWMIPMLSMLITLGVWALISPVLVRTDKQDLITLCEKSLGRFAMRAMCLLIAFYMIADMTTLARTFTEAVVTTVLPRSPISFIAAPFFLVAAFYAWKGIEGISRVSLVLWSWLAVGLVALLVLNLNWMRPDKIFPLLGYGVMPLITGSGLFLSVFVNILILTLFCSRLRNPKEVRSIGYISTILIGLTYMLVTMAFLMVFSPEAAMRSPFPLYQLGRLIYIGRFIQRLEASFVFIWVVMAVIKMAVTLFMSTYLIATAFRMPVYRPLVAAVTLIVFDLSYYPRSFVETVSFNNKYIVAWSWSIVIVVPLLVTMAYRIRKRGEAKKHEEQERSADAS</sequence>
<evidence type="ECO:0000256" key="5">
    <source>
        <dbReference type="ARBA" id="ARBA00022692"/>
    </source>
</evidence>
<organism evidence="9 10">
    <name type="scientific">Tumebacillus amylolyticus</name>
    <dbReference type="NCBI Taxonomy" id="2801339"/>
    <lineage>
        <taxon>Bacteria</taxon>
        <taxon>Bacillati</taxon>
        <taxon>Bacillota</taxon>
        <taxon>Bacilli</taxon>
        <taxon>Bacillales</taxon>
        <taxon>Alicyclobacillaceae</taxon>
        <taxon>Tumebacillus</taxon>
    </lineage>
</organism>
<dbReference type="PANTHER" id="PTHR34975:SF2">
    <property type="entry name" value="SPORE GERMINATION PROTEIN A2"/>
    <property type="match status" value="1"/>
</dbReference>
<dbReference type="EMBL" id="JAEQNB010000007">
    <property type="protein sequence ID" value="MBL0388779.1"/>
    <property type="molecule type" value="Genomic_DNA"/>
</dbReference>
<dbReference type="Gene3D" id="1.20.1740.10">
    <property type="entry name" value="Amino acid/polyamine transporter I"/>
    <property type="match status" value="1"/>
</dbReference>
<name>A0ABS1JER5_9BACL</name>
<evidence type="ECO:0000256" key="7">
    <source>
        <dbReference type="ARBA" id="ARBA00023136"/>
    </source>
</evidence>
<keyword evidence="5 8" id="KW-0812">Transmembrane</keyword>
<comment type="caution">
    <text evidence="9">The sequence shown here is derived from an EMBL/GenBank/DDBJ whole genome shotgun (WGS) entry which is preliminary data.</text>
</comment>